<accession>A0A4U5N4I2</accession>
<feature type="compositionally biased region" description="Basic residues" evidence="1">
    <location>
        <begin position="314"/>
        <end position="330"/>
    </location>
</feature>
<protein>
    <submittedName>
        <fullName evidence="2">Uncharacterized protein</fullName>
    </submittedName>
</protein>
<feature type="region of interest" description="Disordered" evidence="1">
    <location>
        <begin position="122"/>
        <end position="143"/>
    </location>
</feature>
<gene>
    <name evidence="2" type="ORF">L596_018382</name>
</gene>
<evidence type="ECO:0000313" key="3">
    <source>
        <dbReference type="Proteomes" id="UP000298663"/>
    </source>
</evidence>
<feature type="compositionally biased region" description="Basic and acidic residues" evidence="1">
    <location>
        <begin position="132"/>
        <end position="143"/>
    </location>
</feature>
<reference evidence="2 3" key="1">
    <citation type="journal article" date="2015" name="Genome Biol.">
        <title>Comparative genomics of Steinernema reveals deeply conserved gene regulatory networks.</title>
        <authorList>
            <person name="Dillman A.R."/>
            <person name="Macchietto M."/>
            <person name="Porter C.F."/>
            <person name="Rogers A."/>
            <person name="Williams B."/>
            <person name="Antoshechkin I."/>
            <person name="Lee M.M."/>
            <person name="Goodwin Z."/>
            <person name="Lu X."/>
            <person name="Lewis E.E."/>
            <person name="Goodrich-Blair H."/>
            <person name="Stock S.P."/>
            <person name="Adams B.J."/>
            <person name="Sternberg P.W."/>
            <person name="Mortazavi A."/>
        </authorList>
    </citation>
    <scope>NUCLEOTIDE SEQUENCE [LARGE SCALE GENOMIC DNA]</scope>
    <source>
        <strain evidence="2 3">ALL</strain>
    </source>
</reference>
<feature type="compositionally biased region" description="Basic and acidic residues" evidence="1">
    <location>
        <begin position="338"/>
        <end position="350"/>
    </location>
</feature>
<dbReference type="GO" id="GO:0046982">
    <property type="term" value="F:protein heterodimerization activity"/>
    <property type="evidence" value="ECO:0007669"/>
    <property type="project" value="InterPro"/>
</dbReference>
<sequence>MTEPPQFSDFPSLDFARHFVYSGTVAIVQNGGFVKADDRPLNQLARVHEDYIKTLFERVIRRPYSANVTTTPSVYDVLKAFGEMKIELHALDTYTKAVRPFPLPTPVVPSFPAALPESLQPKPSQNGAFFDHVPKKKDYEKQRKKEDRELLKAYIDELQPAPPKKMDEDEESICSATSSDTFQDDLERAMKILEIEEAKKKPSALDFAGKTLRDLGFHKAPTVHPTVKPDVSYVPPPPPPVAPEPPKILEEEALVPRKRPRPSKRVLRSADLFKAASSTPEPVPRIAKTLPTLRIPKIRVTPLSSVSSEEGGKRRGRPPKNPSKYKRRKITPMMAPKPEPKVEPKEKPKPEPVFLEPSPPPPVRLPKKRGRPRKKLKLTLKKADDGSYYAVK</sequence>
<dbReference type="InterPro" id="IPR009072">
    <property type="entry name" value="Histone-fold"/>
</dbReference>
<evidence type="ECO:0000256" key="1">
    <source>
        <dbReference type="SAM" id="MobiDB-lite"/>
    </source>
</evidence>
<feature type="compositionally biased region" description="Basic residues" evidence="1">
    <location>
        <begin position="365"/>
        <end position="380"/>
    </location>
</feature>
<keyword evidence="3" id="KW-1185">Reference proteome</keyword>
<feature type="region of interest" description="Disordered" evidence="1">
    <location>
        <begin position="274"/>
        <end position="392"/>
    </location>
</feature>
<evidence type="ECO:0000313" key="2">
    <source>
        <dbReference type="EMBL" id="TKR77399.1"/>
    </source>
</evidence>
<reference evidence="2 3" key="2">
    <citation type="journal article" date="2019" name="G3 (Bethesda)">
        <title>Hybrid Assembly of the Genome of the Entomopathogenic Nematode Steinernema carpocapsae Identifies the X-Chromosome.</title>
        <authorList>
            <person name="Serra L."/>
            <person name="Macchietto M."/>
            <person name="Macias-Munoz A."/>
            <person name="McGill C.J."/>
            <person name="Rodriguez I.M."/>
            <person name="Rodriguez B."/>
            <person name="Murad R."/>
            <person name="Mortazavi A."/>
        </authorList>
    </citation>
    <scope>NUCLEOTIDE SEQUENCE [LARGE SCALE GENOMIC DNA]</scope>
    <source>
        <strain evidence="2 3">ALL</strain>
    </source>
</reference>
<organism evidence="2 3">
    <name type="scientific">Steinernema carpocapsae</name>
    <name type="common">Entomopathogenic nematode</name>
    <dbReference type="NCBI Taxonomy" id="34508"/>
    <lineage>
        <taxon>Eukaryota</taxon>
        <taxon>Metazoa</taxon>
        <taxon>Ecdysozoa</taxon>
        <taxon>Nematoda</taxon>
        <taxon>Chromadorea</taxon>
        <taxon>Rhabditida</taxon>
        <taxon>Tylenchina</taxon>
        <taxon>Panagrolaimomorpha</taxon>
        <taxon>Strongyloidoidea</taxon>
        <taxon>Steinernematidae</taxon>
        <taxon>Steinernema</taxon>
    </lineage>
</organism>
<proteinExistence type="predicted"/>
<dbReference type="Proteomes" id="UP000298663">
    <property type="component" value="Unassembled WGS sequence"/>
</dbReference>
<dbReference type="AlphaFoldDB" id="A0A4U5N4I2"/>
<dbReference type="EMBL" id="AZBU02000005">
    <property type="protein sequence ID" value="TKR77399.1"/>
    <property type="molecule type" value="Genomic_DNA"/>
</dbReference>
<name>A0A4U5N4I2_STECR</name>
<dbReference type="Gene3D" id="1.10.20.10">
    <property type="entry name" value="Histone, subunit A"/>
    <property type="match status" value="1"/>
</dbReference>
<comment type="caution">
    <text evidence="2">The sequence shown here is derived from an EMBL/GenBank/DDBJ whole genome shotgun (WGS) entry which is preliminary data.</text>
</comment>